<dbReference type="InterPro" id="IPR036701">
    <property type="entry name" value="RraB-like_sf"/>
</dbReference>
<keyword evidence="3" id="KW-1185">Reference proteome</keyword>
<evidence type="ECO:0000259" key="1">
    <source>
        <dbReference type="Pfam" id="PF06877"/>
    </source>
</evidence>
<accession>A0ABS8LZN4</accession>
<dbReference type="Pfam" id="PF06877">
    <property type="entry name" value="RraB"/>
    <property type="match status" value="1"/>
</dbReference>
<proteinExistence type="predicted"/>
<protein>
    <submittedName>
        <fullName evidence="2">Ribonuclease E inhibitor RraB</fullName>
    </submittedName>
</protein>
<dbReference type="SUPFAM" id="SSF89946">
    <property type="entry name" value="Hypothetical protein VC0424"/>
    <property type="match status" value="1"/>
</dbReference>
<sequence>MKKYFALLFGILLGSSSCQQKETKNVDVKKQAQIDANLGVINSLSNAGDKLTASREVFHWIYFKDEKQRNNYLTEVSKKGFELVSSDKINDEFPYQLQIKRIDKVDENSVNDYVIYLWEKAIEYNGDYDGWETSIEKT</sequence>
<dbReference type="InterPro" id="IPR009671">
    <property type="entry name" value="RraB_dom"/>
</dbReference>
<evidence type="ECO:0000313" key="2">
    <source>
        <dbReference type="EMBL" id="MCC9017990.1"/>
    </source>
</evidence>
<dbReference type="Gene3D" id="3.30.70.970">
    <property type="entry name" value="RraB-like"/>
    <property type="match status" value="1"/>
</dbReference>
<dbReference type="RefSeq" id="WP_229999401.1">
    <property type="nucleotide sequence ID" value="NZ_JAJJMN010000001.1"/>
</dbReference>
<evidence type="ECO:0000313" key="3">
    <source>
        <dbReference type="Proteomes" id="UP001430700"/>
    </source>
</evidence>
<feature type="domain" description="Regulator of ribonuclease activity B" evidence="1">
    <location>
        <begin position="36"/>
        <end position="133"/>
    </location>
</feature>
<gene>
    <name evidence="2" type="ORF">LNQ34_09415</name>
</gene>
<dbReference type="PROSITE" id="PS51257">
    <property type="entry name" value="PROKAR_LIPOPROTEIN"/>
    <property type="match status" value="1"/>
</dbReference>
<organism evidence="2 3">
    <name type="scientific">Flavobacterium lipolyticum</name>
    <dbReference type="NCBI Taxonomy" id="2893754"/>
    <lineage>
        <taxon>Bacteria</taxon>
        <taxon>Pseudomonadati</taxon>
        <taxon>Bacteroidota</taxon>
        <taxon>Flavobacteriia</taxon>
        <taxon>Flavobacteriales</taxon>
        <taxon>Flavobacteriaceae</taxon>
        <taxon>Flavobacterium</taxon>
    </lineage>
</organism>
<dbReference type="Proteomes" id="UP001430700">
    <property type="component" value="Unassembled WGS sequence"/>
</dbReference>
<comment type="caution">
    <text evidence="2">The sequence shown here is derived from an EMBL/GenBank/DDBJ whole genome shotgun (WGS) entry which is preliminary data.</text>
</comment>
<dbReference type="EMBL" id="JAJJMN010000001">
    <property type="protein sequence ID" value="MCC9017990.1"/>
    <property type="molecule type" value="Genomic_DNA"/>
</dbReference>
<reference evidence="2" key="1">
    <citation type="submission" date="2021-11" db="EMBL/GenBank/DDBJ databases">
        <title>Description of novel Flavobacterium species.</title>
        <authorList>
            <person name="Saticioglu I.B."/>
            <person name="Ay H."/>
            <person name="Altun S."/>
            <person name="Duman M."/>
        </authorList>
    </citation>
    <scope>NUCLEOTIDE SEQUENCE</scope>
    <source>
        <strain evidence="2">F-126</strain>
    </source>
</reference>
<name>A0ABS8LZN4_9FLAO</name>